<dbReference type="CDD" id="cd11304">
    <property type="entry name" value="Cadherin_repeat"/>
    <property type="match status" value="3"/>
</dbReference>
<keyword evidence="13 21" id="KW-0106">Calcium</keyword>
<dbReference type="CDD" id="cd00143">
    <property type="entry name" value="PP2Cc"/>
    <property type="match status" value="1"/>
</dbReference>
<name>A0AAW0N5D3_9GOBI</name>
<dbReference type="GO" id="GO:0016477">
    <property type="term" value="P:cell migration"/>
    <property type="evidence" value="ECO:0007669"/>
    <property type="project" value="TreeGrafter"/>
</dbReference>
<keyword evidence="10" id="KW-0677">Repeat</keyword>
<feature type="transmembrane region" description="Helical" evidence="26">
    <location>
        <begin position="1210"/>
        <end position="1229"/>
    </location>
</feature>
<dbReference type="GO" id="GO:0007043">
    <property type="term" value="P:cell-cell junction assembly"/>
    <property type="evidence" value="ECO:0007669"/>
    <property type="project" value="TreeGrafter"/>
</dbReference>
<evidence type="ECO:0000259" key="28">
    <source>
        <dbReference type="PROSITE" id="PS51746"/>
    </source>
</evidence>
<dbReference type="InterPro" id="IPR020894">
    <property type="entry name" value="Cadherin_CS"/>
</dbReference>
<dbReference type="PROSITE" id="PS50268">
    <property type="entry name" value="CADHERIN_2"/>
    <property type="match status" value="3"/>
</dbReference>
<feature type="transmembrane region" description="Helical" evidence="26">
    <location>
        <begin position="1180"/>
        <end position="1204"/>
    </location>
</feature>
<feature type="transmembrane region" description="Helical" evidence="26">
    <location>
        <begin position="487"/>
        <end position="512"/>
    </location>
</feature>
<evidence type="ECO:0000256" key="2">
    <source>
        <dbReference type="ARBA" id="ARBA00004177"/>
    </source>
</evidence>
<dbReference type="GO" id="GO:0008013">
    <property type="term" value="F:beta-catenin binding"/>
    <property type="evidence" value="ECO:0007669"/>
    <property type="project" value="TreeGrafter"/>
</dbReference>
<keyword evidence="17" id="KW-0333">Golgi apparatus</keyword>
<evidence type="ECO:0000256" key="25">
    <source>
        <dbReference type="SAM" id="MobiDB-lite"/>
    </source>
</evidence>
<dbReference type="Proteomes" id="UP001460270">
    <property type="component" value="Unassembled WGS sequence"/>
</dbReference>
<dbReference type="SUPFAM" id="SSF49313">
    <property type="entry name" value="Cadherin-like"/>
    <property type="match status" value="4"/>
</dbReference>
<keyword evidence="30" id="KW-1185">Reference proteome</keyword>
<dbReference type="PANTHER" id="PTHR24027:SF319">
    <property type="entry name" value="CADHERIN-1"/>
    <property type="match status" value="1"/>
</dbReference>
<dbReference type="InterPro" id="IPR000233">
    <property type="entry name" value="Cadherin_Y-type_LIR"/>
</dbReference>
<dbReference type="GO" id="GO:0005768">
    <property type="term" value="C:endosome"/>
    <property type="evidence" value="ECO:0007669"/>
    <property type="project" value="UniProtKB-SubCell"/>
</dbReference>
<dbReference type="Gene3D" id="2.60.40.60">
    <property type="entry name" value="Cadherins"/>
    <property type="match status" value="6"/>
</dbReference>
<dbReference type="FunFam" id="2.60.40.60:FF:000011">
    <property type="entry name" value="Cadherin 1"/>
    <property type="match status" value="1"/>
</dbReference>
<dbReference type="PROSITE" id="PS01032">
    <property type="entry name" value="PPM_1"/>
    <property type="match status" value="1"/>
</dbReference>
<proteinExistence type="inferred from homology"/>
<evidence type="ECO:0000256" key="18">
    <source>
        <dbReference type="ARBA" id="ARBA00023136"/>
    </source>
</evidence>
<keyword evidence="14 22" id="KW-0130">Cell adhesion</keyword>
<accession>A0AAW0N5D3</accession>
<dbReference type="GO" id="GO:0007156">
    <property type="term" value="P:homophilic cell adhesion via plasma membrane adhesion molecules"/>
    <property type="evidence" value="ECO:0007669"/>
    <property type="project" value="InterPro"/>
</dbReference>
<evidence type="ECO:0000256" key="16">
    <source>
        <dbReference type="ARBA" id="ARBA00022989"/>
    </source>
</evidence>
<evidence type="ECO:0000256" key="11">
    <source>
        <dbReference type="ARBA" id="ARBA00022753"/>
    </source>
</evidence>
<dbReference type="GO" id="GO:0005912">
    <property type="term" value="C:adherens junction"/>
    <property type="evidence" value="ECO:0007669"/>
    <property type="project" value="TreeGrafter"/>
</dbReference>
<dbReference type="Gene3D" id="4.10.900.10">
    <property type="entry name" value="TCF3-CBD (Catenin binding domain)"/>
    <property type="match status" value="1"/>
</dbReference>
<keyword evidence="18 26" id="KW-0472">Membrane</keyword>
<dbReference type="InterPro" id="IPR002126">
    <property type="entry name" value="Cadherin-like_dom"/>
</dbReference>
<dbReference type="GO" id="GO:0016342">
    <property type="term" value="C:catenin complex"/>
    <property type="evidence" value="ECO:0007669"/>
    <property type="project" value="TreeGrafter"/>
</dbReference>
<dbReference type="GO" id="GO:0060027">
    <property type="term" value="P:convergent extension involved in gastrulation"/>
    <property type="evidence" value="ECO:0007669"/>
    <property type="project" value="UniProtKB-ARBA"/>
</dbReference>
<feature type="domain" description="Cadherin" evidence="27">
    <location>
        <begin position="754"/>
        <end position="865"/>
    </location>
</feature>
<comment type="similarity">
    <text evidence="23">Belongs to the PP2C family.</text>
</comment>
<feature type="domain" description="PPM-type phosphatase" evidence="28">
    <location>
        <begin position="106"/>
        <end position="483"/>
    </location>
</feature>
<organism evidence="29 30">
    <name type="scientific">Mugilogobius chulae</name>
    <name type="common">yellowstripe goby</name>
    <dbReference type="NCBI Taxonomy" id="88201"/>
    <lineage>
        <taxon>Eukaryota</taxon>
        <taxon>Metazoa</taxon>
        <taxon>Chordata</taxon>
        <taxon>Craniata</taxon>
        <taxon>Vertebrata</taxon>
        <taxon>Euteleostomi</taxon>
        <taxon>Actinopterygii</taxon>
        <taxon>Neopterygii</taxon>
        <taxon>Teleostei</taxon>
        <taxon>Neoteleostei</taxon>
        <taxon>Acanthomorphata</taxon>
        <taxon>Gobiaria</taxon>
        <taxon>Gobiiformes</taxon>
        <taxon>Gobioidei</taxon>
        <taxon>Gobiidae</taxon>
        <taxon>Gobionellinae</taxon>
        <taxon>Mugilogobius</taxon>
    </lineage>
</organism>
<keyword evidence="15 23" id="KW-0904">Protein phosphatase</keyword>
<dbReference type="Pfam" id="PF00481">
    <property type="entry name" value="PP2C"/>
    <property type="match status" value="1"/>
</dbReference>
<evidence type="ECO:0000256" key="15">
    <source>
        <dbReference type="ARBA" id="ARBA00022912"/>
    </source>
</evidence>
<keyword evidence="16 26" id="KW-1133">Transmembrane helix</keyword>
<evidence type="ECO:0000256" key="14">
    <source>
        <dbReference type="ARBA" id="ARBA00022889"/>
    </source>
</evidence>
<evidence type="ECO:0000256" key="1">
    <source>
        <dbReference type="ARBA" id="ARBA00004141"/>
    </source>
</evidence>
<dbReference type="PROSITE" id="PS00232">
    <property type="entry name" value="CADHERIN_1"/>
    <property type="match status" value="2"/>
</dbReference>
<dbReference type="PANTHER" id="PTHR24027">
    <property type="entry name" value="CADHERIN-23"/>
    <property type="match status" value="1"/>
</dbReference>
<dbReference type="GO" id="GO:0045296">
    <property type="term" value="F:cadherin binding"/>
    <property type="evidence" value="ECO:0007669"/>
    <property type="project" value="TreeGrafter"/>
</dbReference>
<comment type="subcellular location">
    <subcellularLocation>
        <location evidence="3 22">Cell membrane</location>
        <topology evidence="3 22">Single-pass type I membrane protein</topology>
    </subcellularLocation>
    <subcellularLocation>
        <location evidence="4">Cytoplasm</location>
    </subcellularLocation>
    <subcellularLocation>
        <location evidence="2">Endosome</location>
    </subcellularLocation>
    <subcellularLocation>
        <location evidence="5">Golgi apparatus</location>
        <location evidence="5">trans-Golgi network</location>
    </subcellularLocation>
    <subcellularLocation>
        <location evidence="1">Membrane</location>
        <topology evidence="1">Multi-pass membrane protein</topology>
    </subcellularLocation>
</comment>
<dbReference type="Pfam" id="PF01049">
    <property type="entry name" value="CADH_Y-type_LIR"/>
    <property type="match status" value="1"/>
</dbReference>
<dbReference type="GO" id="GO:0034332">
    <property type="term" value="P:adherens junction organization"/>
    <property type="evidence" value="ECO:0007669"/>
    <property type="project" value="TreeGrafter"/>
</dbReference>
<dbReference type="PRINTS" id="PR00205">
    <property type="entry name" value="CADHERIN"/>
</dbReference>
<keyword evidence="7" id="KW-0963">Cytoplasm</keyword>
<dbReference type="SUPFAM" id="SSF81606">
    <property type="entry name" value="PP2C-like"/>
    <property type="match status" value="1"/>
</dbReference>
<feature type="compositionally biased region" description="Polar residues" evidence="25">
    <location>
        <begin position="1311"/>
        <end position="1321"/>
    </location>
</feature>
<keyword evidence="6" id="KW-1003">Cell membrane</keyword>
<dbReference type="InterPro" id="IPR015919">
    <property type="entry name" value="Cadherin-like_sf"/>
</dbReference>
<evidence type="ECO:0000256" key="12">
    <source>
        <dbReference type="ARBA" id="ARBA00022801"/>
    </source>
</evidence>
<evidence type="ECO:0000256" key="22">
    <source>
        <dbReference type="RuleBase" id="RU003318"/>
    </source>
</evidence>
<evidence type="ECO:0000256" key="17">
    <source>
        <dbReference type="ARBA" id="ARBA00023034"/>
    </source>
</evidence>
<evidence type="ECO:0000256" key="26">
    <source>
        <dbReference type="SAM" id="Phobius"/>
    </source>
</evidence>
<dbReference type="Pfam" id="PF04103">
    <property type="entry name" value="CD20"/>
    <property type="match status" value="1"/>
</dbReference>
<dbReference type="InterPro" id="IPR027397">
    <property type="entry name" value="Catenin-bd_sf"/>
</dbReference>
<dbReference type="GO" id="GO:0000902">
    <property type="term" value="P:cell morphogenesis"/>
    <property type="evidence" value="ECO:0007669"/>
    <property type="project" value="TreeGrafter"/>
</dbReference>
<dbReference type="GO" id="GO:0004721">
    <property type="term" value="F:phosphoprotein phosphatase activity"/>
    <property type="evidence" value="ECO:0007669"/>
    <property type="project" value="UniProtKB-KW"/>
</dbReference>
<evidence type="ECO:0000256" key="24">
    <source>
        <dbReference type="RuleBase" id="RU004357"/>
    </source>
</evidence>
<dbReference type="FunFam" id="2.60.40.60:FF:000019">
    <property type="entry name" value="Cadherin 2"/>
    <property type="match status" value="1"/>
</dbReference>
<evidence type="ECO:0000256" key="8">
    <source>
        <dbReference type="ARBA" id="ARBA00022692"/>
    </source>
</evidence>
<evidence type="ECO:0000256" key="9">
    <source>
        <dbReference type="ARBA" id="ARBA00022723"/>
    </source>
</evidence>
<dbReference type="EMBL" id="JBBPFD010000017">
    <property type="protein sequence ID" value="KAK7891476.1"/>
    <property type="molecule type" value="Genomic_DNA"/>
</dbReference>
<dbReference type="Gene3D" id="3.60.40.10">
    <property type="entry name" value="PPM-type phosphatase domain"/>
    <property type="match status" value="1"/>
</dbReference>
<evidence type="ECO:0000256" key="10">
    <source>
        <dbReference type="ARBA" id="ARBA00022737"/>
    </source>
</evidence>
<reference evidence="30" key="1">
    <citation type="submission" date="2024-04" db="EMBL/GenBank/DDBJ databases">
        <title>Salinicola lusitanus LLJ914,a marine bacterium isolated from the Okinawa Trough.</title>
        <authorList>
            <person name="Li J."/>
        </authorList>
    </citation>
    <scope>NUCLEOTIDE SEQUENCE [LARGE SCALE GENOMIC DNA]</scope>
</reference>
<evidence type="ECO:0000259" key="27">
    <source>
        <dbReference type="PROSITE" id="PS50268"/>
    </source>
</evidence>
<evidence type="ECO:0000256" key="20">
    <source>
        <dbReference type="ARBA" id="ARBA00023893"/>
    </source>
</evidence>
<evidence type="ECO:0000256" key="6">
    <source>
        <dbReference type="ARBA" id="ARBA00022475"/>
    </source>
</evidence>
<evidence type="ECO:0000256" key="23">
    <source>
        <dbReference type="RuleBase" id="RU003465"/>
    </source>
</evidence>
<keyword evidence="11" id="KW-0967">Endosome</keyword>
<comment type="caution">
    <text evidence="29">The sequence shown here is derived from an EMBL/GenBank/DDBJ whole genome shotgun (WGS) entry which is preliminary data.</text>
</comment>
<dbReference type="InterPro" id="IPR001932">
    <property type="entry name" value="PPM-type_phosphatase-like_dom"/>
</dbReference>
<dbReference type="GO" id="GO:0005794">
    <property type="term" value="C:Golgi apparatus"/>
    <property type="evidence" value="ECO:0007669"/>
    <property type="project" value="UniProtKB-SubCell"/>
</dbReference>
<sequence>MSGRVCASILHRAYCSRILSASPSSSQCLQLAAFASNHTSRHGQHLSSLINETEYRSYTNGRCQATSPRTRNFSTRQDLDFQLSQVQINNLLKSNEQSISVPEFDGRGLSSVRKFESNQVAANTPNEDRRSAATCLQSKGMLFGVFDGHGAGHVHRQSQNLEELERCMEQGKAVPPILQWYKHHSDYNYRESASLYIEHLRVFWQELLDSEEHGQGLSPLDALELAFKRLDADISLEAQVPLSNSLMKSTAIQVAFAGCTACVAHVGPDAIHVANSGTAGLALPLSWDHNSQNLSEVERIKSQHPQSEKDTVVTDDRLLGILMPLRAFGDVRFKWSLELQQSIISSLESTVDLDSLNLYNYVPPNYLSPPYLDVTPEITHHKLRPQDRFLILATDGLWDEMSSQDAVRLVGEHLSGIHLQAPVTHTERQFKLGKLHELLLKRRARASPALDTNVATHLIRQALGRGDYGELVRRNFPLCFLCLKTSLAFMIIICNMAFGCLVFLLQISWLVALPETQIRPPHLHSSIYRHNIRADTKLENVPVVHLPIVPGHLKRFKRDWVIPPLDFPENDRGPFPKYMVKIKTSKAAAVAINYRITGPGADEPPEGLFTMDRRSGVLMVTQPLDREKKDKYTLWIHAIHAHDGNKAEQPMELIIRIIDMNDNRPEFTPNSFYGNVSESAKAGDLVMRVTATDRDDPETDHAMIKYRILSQTPETHPVYKLIVQAADLNGEGLTATCTVTVTITDSNDNAPQFITKSASAAVPENEVEVEVFRFKVTDEDELGSPNTNTKFAIVKGNEGGHFKISTGQDKMEGILSTAKKLDFESTSVITLLIVVTNEAPFTQPVSTSTATITVQVEDKNEPPMFTPSKIQVSLSEDAQIGTSVTYLRAIDPDTARQSKIRYSPSHRDRTLIVTLLDVNDNAPVIQQRKVSLCNVDPVPAQLDIRDSDSSGNAGPFTVELQGEHRKNWNIKMNSTILLLLLILWSRKKHKEDVALLKDPSRDNIFYYDEEGGGEEDRDFDPSLLHRGLTEHKGVVCSEVLPVNQVRPSYRHQPQDNEDIGQFLTENLQAADSDSTAPPYDSLLVFDFEGAGSYADSLSSLDSSSDSELDQDFEVCSSGGRASAGWLTYVPNMFQEGLYQVYMQTPSSALPPLPQGSQDTHGDLGNARILRWFGSVVNTRLLVSGVIQVLSAVACILTTVIYTCLGFNCAVSMATPVWSSLMYVASGFYAMEVQRKPSKVKVIALVAANIFSLVFGFSAMMSISLRPQDSSALSTKQRVAHMWPKAALSPSHAVSWLLSTPVPVLEVTALQPHSPTTTSATGSRRHKRASS</sequence>
<comment type="function">
    <text evidence="24">Cadherins are calcium-dependent cell adhesion proteins.</text>
</comment>
<keyword evidence="9" id="KW-0479">Metal-binding</keyword>
<dbReference type="InterPro" id="IPR036457">
    <property type="entry name" value="PPM-type-like_dom_sf"/>
</dbReference>
<feature type="domain" description="Cadherin" evidence="27">
    <location>
        <begin position="668"/>
        <end position="753"/>
    </location>
</feature>
<feature type="region of interest" description="Disordered" evidence="25">
    <location>
        <begin position="1311"/>
        <end position="1330"/>
    </location>
</feature>
<evidence type="ECO:0000256" key="21">
    <source>
        <dbReference type="PROSITE-ProRule" id="PRU00043"/>
    </source>
</evidence>
<evidence type="ECO:0000313" key="30">
    <source>
        <dbReference type="Proteomes" id="UP001460270"/>
    </source>
</evidence>
<protein>
    <recommendedName>
        <fullName evidence="20">Cadherin-1</fullName>
    </recommendedName>
</protein>
<evidence type="ECO:0000256" key="5">
    <source>
        <dbReference type="ARBA" id="ARBA00004601"/>
    </source>
</evidence>
<evidence type="ECO:0000256" key="7">
    <source>
        <dbReference type="ARBA" id="ARBA00022490"/>
    </source>
</evidence>
<evidence type="ECO:0000256" key="19">
    <source>
        <dbReference type="ARBA" id="ARBA00023180"/>
    </source>
</evidence>
<dbReference type="GO" id="GO:0005509">
    <property type="term" value="F:calcium ion binding"/>
    <property type="evidence" value="ECO:0007669"/>
    <property type="project" value="UniProtKB-UniRule"/>
</dbReference>
<evidence type="ECO:0000256" key="13">
    <source>
        <dbReference type="ARBA" id="ARBA00022837"/>
    </source>
</evidence>
<evidence type="ECO:0000256" key="4">
    <source>
        <dbReference type="ARBA" id="ARBA00004496"/>
    </source>
</evidence>
<dbReference type="GO" id="GO:0044331">
    <property type="term" value="P:cell-cell adhesion mediated by cadherin"/>
    <property type="evidence" value="ECO:0007669"/>
    <property type="project" value="TreeGrafter"/>
</dbReference>
<keyword evidence="8 22" id="KW-0812">Transmembrane</keyword>
<dbReference type="SMART" id="SM00332">
    <property type="entry name" value="PP2Cc"/>
    <property type="match status" value="1"/>
</dbReference>
<dbReference type="SMART" id="SM00112">
    <property type="entry name" value="CA"/>
    <property type="match status" value="3"/>
</dbReference>
<evidence type="ECO:0000256" key="3">
    <source>
        <dbReference type="ARBA" id="ARBA00004251"/>
    </source>
</evidence>
<gene>
    <name evidence="29" type="ORF">WMY93_023439</name>
</gene>
<feature type="domain" description="Cadherin" evidence="27">
    <location>
        <begin position="592"/>
        <end position="667"/>
    </location>
</feature>
<evidence type="ECO:0000313" key="29">
    <source>
        <dbReference type="EMBL" id="KAK7891476.1"/>
    </source>
</evidence>
<dbReference type="InterPro" id="IPR000222">
    <property type="entry name" value="PP2C_BS"/>
</dbReference>
<dbReference type="InterPro" id="IPR007237">
    <property type="entry name" value="CD20-like"/>
</dbReference>
<dbReference type="PROSITE" id="PS51746">
    <property type="entry name" value="PPM_2"/>
    <property type="match status" value="1"/>
</dbReference>
<feature type="transmembrane region" description="Helical" evidence="26">
    <location>
        <begin position="1241"/>
        <end position="1264"/>
    </location>
</feature>
<dbReference type="Pfam" id="PF00028">
    <property type="entry name" value="Cadherin"/>
    <property type="match status" value="2"/>
</dbReference>
<keyword evidence="19" id="KW-0325">Glycoprotein</keyword>
<dbReference type="GO" id="GO:0016339">
    <property type="term" value="P:calcium-dependent cell-cell adhesion via plasma membrane cell adhesion molecules"/>
    <property type="evidence" value="ECO:0007669"/>
    <property type="project" value="TreeGrafter"/>
</dbReference>
<keyword evidence="12 23" id="KW-0378">Hydrolase</keyword>
<dbReference type="InterPro" id="IPR039808">
    <property type="entry name" value="Cadherin"/>
</dbReference>